<sequence length="97" mass="10094">MACNDIDLSAAVWRKSSHSNGSGGDCVEVAERFPGAARWRKSSHSNGDGGDCLEVTDGLPGLVPVRDSKLTAGPTLVFPATAWAPFIEALAGDQPAR</sequence>
<accession>A0A5P2CLG6</accession>
<evidence type="ECO:0000259" key="1">
    <source>
        <dbReference type="Pfam" id="PF04149"/>
    </source>
</evidence>
<proteinExistence type="predicted"/>
<evidence type="ECO:0000313" key="3">
    <source>
        <dbReference type="Proteomes" id="UP000324015"/>
    </source>
</evidence>
<evidence type="ECO:0000313" key="2">
    <source>
        <dbReference type="EMBL" id="QES41991.1"/>
    </source>
</evidence>
<organism evidence="2 3">
    <name type="scientific">Streptomyces venezuelae</name>
    <dbReference type="NCBI Taxonomy" id="54571"/>
    <lineage>
        <taxon>Bacteria</taxon>
        <taxon>Bacillati</taxon>
        <taxon>Actinomycetota</taxon>
        <taxon>Actinomycetes</taxon>
        <taxon>Kitasatosporales</taxon>
        <taxon>Streptomycetaceae</taxon>
        <taxon>Streptomyces</taxon>
    </lineage>
</organism>
<reference evidence="2 3" key="1">
    <citation type="submission" date="2018-05" db="EMBL/GenBank/DDBJ databases">
        <title>Streptomyces venezuelae.</title>
        <authorList>
            <person name="Kim W."/>
            <person name="Lee N."/>
            <person name="Cho B.-K."/>
        </authorList>
    </citation>
    <scope>NUCLEOTIDE SEQUENCE [LARGE SCALE GENOMIC DNA]</scope>
    <source>
        <strain evidence="2 3">ATCC 14585</strain>
    </source>
</reference>
<gene>
    <name evidence="2" type="ORF">DEJ49_14185</name>
</gene>
<dbReference type="RefSeq" id="WP_150184459.1">
    <property type="nucleotide sequence ID" value="NZ_CP029191.1"/>
</dbReference>
<dbReference type="Pfam" id="PF04149">
    <property type="entry name" value="DUF397"/>
    <property type="match status" value="2"/>
</dbReference>
<dbReference type="EMBL" id="CP029191">
    <property type="protein sequence ID" value="QES41991.1"/>
    <property type="molecule type" value="Genomic_DNA"/>
</dbReference>
<feature type="domain" description="DUF397" evidence="1">
    <location>
        <begin position="37"/>
        <end position="90"/>
    </location>
</feature>
<dbReference type="Proteomes" id="UP000324015">
    <property type="component" value="Chromosome"/>
</dbReference>
<feature type="domain" description="DUF397" evidence="1">
    <location>
        <begin position="11"/>
        <end position="31"/>
    </location>
</feature>
<dbReference type="AlphaFoldDB" id="A0A5P2CLG6"/>
<protein>
    <submittedName>
        <fullName evidence="2">DUF397 domain-containing protein</fullName>
    </submittedName>
</protein>
<dbReference type="InterPro" id="IPR007278">
    <property type="entry name" value="DUF397"/>
</dbReference>
<name>A0A5P2CLG6_STRVZ</name>